<evidence type="ECO:0000313" key="4">
    <source>
        <dbReference type="Proteomes" id="UP000295345"/>
    </source>
</evidence>
<protein>
    <submittedName>
        <fullName evidence="3">ATP-binding protein</fullName>
    </submittedName>
</protein>
<organism evidence="3 4">
    <name type="scientific">Streptomyces hainanensis</name>
    <dbReference type="NCBI Taxonomy" id="402648"/>
    <lineage>
        <taxon>Bacteria</taxon>
        <taxon>Bacillati</taxon>
        <taxon>Actinomycetota</taxon>
        <taxon>Actinomycetes</taxon>
        <taxon>Kitasatosporales</taxon>
        <taxon>Streptomycetaceae</taxon>
        <taxon>Streptomyces</taxon>
    </lineage>
</organism>
<keyword evidence="3" id="KW-0067">ATP-binding</keyword>
<keyword evidence="1" id="KW-0418">Kinase</keyword>
<comment type="caution">
    <text evidence="3">The sequence shown here is derived from an EMBL/GenBank/DDBJ whole genome shotgun (WGS) entry which is preliminary data.</text>
</comment>
<proteinExistence type="predicted"/>
<evidence type="ECO:0000313" key="3">
    <source>
        <dbReference type="EMBL" id="TDC74793.1"/>
    </source>
</evidence>
<dbReference type="GO" id="GO:0005524">
    <property type="term" value="F:ATP binding"/>
    <property type="evidence" value="ECO:0007669"/>
    <property type="project" value="UniProtKB-KW"/>
</dbReference>
<dbReference type="OrthoDB" id="4320214at2"/>
<gene>
    <name evidence="3" type="ORF">E1283_14485</name>
</gene>
<name>A0A4R4TIG7_9ACTN</name>
<dbReference type="CDD" id="cd16936">
    <property type="entry name" value="HATPase_RsbW-like"/>
    <property type="match status" value="1"/>
</dbReference>
<accession>A0A4R4TIG7</accession>
<dbReference type="PANTHER" id="PTHR35526">
    <property type="entry name" value="ANTI-SIGMA-F FACTOR RSBW-RELATED"/>
    <property type="match status" value="1"/>
</dbReference>
<keyword evidence="4" id="KW-1185">Reference proteome</keyword>
<dbReference type="InterPro" id="IPR036890">
    <property type="entry name" value="HATPase_C_sf"/>
</dbReference>
<dbReference type="InterPro" id="IPR050267">
    <property type="entry name" value="Anti-sigma-factor_SerPK"/>
</dbReference>
<dbReference type="Proteomes" id="UP000295345">
    <property type="component" value="Unassembled WGS sequence"/>
</dbReference>
<keyword evidence="1" id="KW-0723">Serine/threonine-protein kinase</keyword>
<evidence type="ECO:0000259" key="2">
    <source>
        <dbReference type="Pfam" id="PF13581"/>
    </source>
</evidence>
<dbReference type="Gene3D" id="3.30.565.10">
    <property type="entry name" value="Histidine kinase-like ATPase, C-terminal domain"/>
    <property type="match status" value="1"/>
</dbReference>
<feature type="domain" description="Histidine kinase/HSP90-like ATPase" evidence="2">
    <location>
        <begin position="34"/>
        <end position="140"/>
    </location>
</feature>
<keyword evidence="1" id="KW-0808">Transferase</keyword>
<keyword evidence="3" id="KW-0547">Nucleotide-binding</keyword>
<dbReference type="AlphaFoldDB" id="A0A4R4TIG7"/>
<reference evidence="3 4" key="1">
    <citation type="submission" date="2019-03" db="EMBL/GenBank/DDBJ databases">
        <title>Draft genome sequences of novel Actinobacteria.</title>
        <authorList>
            <person name="Sahin N."/>
            <person name="Ay H."/>
            <person name="Saygin H."/>
        </authorList>
    </citation>
    <scope>NUCLEOTIDE SEQUENCE [LARGE SCALE GENOMIC DNA]</scope>
    <source>
        <strain evidence="3 4">DSM 41900</strain>
    </source>
</reference>
<dbReference type="Pfam" id="PF13581">
    <property type="entry name" value="HATPase_c_2"/>
    <property type="match status" value="1"/>
</dbReference>
<dbReference type="PANTHER" id="PTHR35526:SF3">
    <property type="entry name" value="ANTI-SIGMA-F FACTOR RSBW"/>
    <property type="match status" value="1"/>
</dbReference>
<dbReference type="RefSeq" id="WP_132818437.1">
    <property type="nucleotide sequence ID" value="NZ_SMKI01000132.1"/>
</dbReference>
<sequence>MSPSVGRSLARESEPGTAELLGSLTLDYAPRSPSLARQFVKIALTARGINAETEALDVVVSELVTNSVMHARPVTSASIRLRLWQVRHLIRVEVYDADPRIPMPRKTKPDDERGRGIYIIRDLAANQGFYRNRTGKCVWVDVNIRLGKEE</sequence>
<dbReference type="EMBL" id="SMKI01000132">
    <property type="protein sequence ID" value="TDC74793.1"/>
    <property type="molecule type" value="Genomic_DNA"/>
</dbReference>
<dbReference type="InterPro" id="IPR003594">
    <property type="entry name" value="HATPase_dom"/>
</dbReference>
<dbReference type="SUPFAM" id="SSF55874">
    <property type="entry name" value="ATPase domain of HSP90 chaperone/DNA topoisomerase II/histidine kinase"/>
    <property type="match status" value="1"/>
</dbReference>
<evidence type="ECO:0000256" key="1">
    <source>
        <dbReference type="ARBA" id="ARBA00022527"/>
    </source>
</evidence>
<dbReference type="GO" id="GO:0004674">
    <property type="term" value="F:protein serine/threonine kinase activity"/>
    <property type="evidence" value="ECO:0007669"/>
    <property type="project" value="UniProtKB-KW"/>
</dbReference>